<accession>A0A0K6IB05</accession>
<dbReference type="AlphaFoldDB" id="A0A0K6IB05"/>
<evidence type="ECO:0000313" key="2">
    <source>
        <dbReference type="EMBL" id="CUB00315.1"/>
    </source>
</evidence>
<dbReference type="Proteomes" id="UP000183649">
    <property type="component" value="Unassembled WGS sequence"/>
</dbReference>
<dbReference type="RefSeq" id="WP_055451678.1">
    <property type="nucleotide sequence ID" value="NZ_CYHF01000013.1"/>
</dbReference>
<gene>
    <name evidence="2" type="ORF">Ga0061069_11322</name>
</gene>
<proteinExistence type="predicted"/>
<keyword evidence="3" id="KW-1185">Reference proteome</keyword>
<sequence length="89" mass="9850">MNALAWIGETRIAQAVQEGKLDNLPGAGLPLDLTVRDAALDAQARLGLELLDRARRAQAHTDQDRRERAALRLLWAKALASQRRNDSKP</sequence>
<dbReference type="STRING" id="339866.GCA_001418255_02857"/>
<name>A0A0K6IB05_9BURK</name>
<dbReference type="InterPro" id="IPR018961">
    <property type="entry name" value="DnaJ_homolog_subfam-C_membr-28"/>
</dbReference>
<dbReference type="OrthoDB" id="9798476at2"/>
<protein>
    <recommendedName>
        <fullName evidence="1">DnaJ homologue subfamily C member 28 conserved domain-containing protein</fullName>
    </recommendedName>
</protein>
<reference evidence="3" key="1">
    <citation type="submission" date="2015-08" db="EMBL/GenBank/DDBJ databases">
        <authorList>
            <person name="Varghese N."/>
        </authorList>
    </citation>
    <scope>NUCLEOTIDE SEQUENCE [LARGE SCALE GENOMIC DNA]</scope>
    <source>
        <strain evidence="3">DSM 18181</strain>
    </source>
</reference>
<organism evidence="2 3">
    <name type="scientific">Thiomonas bhubaneswarensis</name>
    <dbReference type="NCBI Taxonomy" id="339866"/>
    <lineage>
        <taxon>Bacteria</taxon>
        <taxon>Pseudomonadati</taxon>
        <taxon>Pseudomonadota</taxon>
        <taxon>Betaproteobacteria</taxon>
        <taxon>Burkholderiales</taxon>
        <taxon>Thiomonas</taxon>
    </lineage>
</organism>
<evidence type="ECO:0000313" key="3">
    <source>
        <dbReference type="Proteomes" id="UP000183649"/>
    </source>
</evidence>
<dbReference type="EMBL" id="CYHF01000013">
    <property type="protein sequence ID" value="CUB00315.1"/>
    <property type="molecule type" value="Genomic_DNA"/>
</dbReference>
<feature type="domain" description="DnaJ homologue subfamily C member 28 conserved" evidence="1">
    <location>
        <begin position="9"/>
        <end position="55"/>
    </location>
</feature>
<evidence type="ECO:0000259" key="1">
    <source>
        <dbReference type="Pfam" id="PF09350"/>
    </source>
</evidence>
<dbReference type="Pfam" id="PF09350">
    <property type="entry name" value="DJC28_CD"/>
    <property type="match status" value="1"/>
</dbReference>